<sequence>AEYKNPLKKTSSLKGAITATTTNRILLDMLLFPTSISILLAGASIPNSEFIIYTYRKLTKKIASSERKEYQMVLVIL</sequence>
<reference evidence="2" key="1">
    <citation type="journal article" date="2014" name="Front. Microbiol.">
        <title>High frequency of phylogenetically diverse reductive dehalogenase-homologous genes in deep subseafloor sedimentary metagenomes.</title>
        <authorList>
            <person name="Kawai M."/>
            <person name="Futagami T."/>
            <person name="Toyoda A."/>
            <person name="Takaki Y."/>
            <person name="Nishi S."/>
            <person name="Hori S."/>
            <person name="Arai W."/>
            <person name="Tsubouchi T."/>
            <person name="Morono Y."/>
            <person name="Uchiyama I."/>
            <person name="Ito T."/>
            <person name="Fujiyama A."/>
            <person name="Inagaki F."/>
            <person name="Takami H."/>
        </authorList>
    </citation>
    <scope>NUCLEOTIDE SEQUENCE</scope>
    <source>
        <strain evidence="2">Expedition CK06-06</strain>
    </source>
</reference>
<keyword evidence="1" id="KW-1133">Transmembrane helix</keyword>
<gene>
    <name evidence="2" type="ORF">S12H4_55665</name>
</gene>
<evidence type="ECO:0000256" key="1">
    <source>
        <dbReference type="SAM" id="Phobius"/>
    </source>
</evidence>
<proteinExistence type="predicted"/>
<organism evidence="2">
    <name type="scientific">marine sediment metagenome</name>
    <dbReference type="NCBI Taxonomy" id="412755"/>
    <lineage>
        <taxon>unclassified sequences</taxon>
        <taxon>metagenomes</taxon>
        <taxon>ecological metagenomes</taxon>
    </lineage>
</organism>
<name>X1VQF0_9ZZZZ</name>
<keyword evidence="1" id="KW-0472">Membrane</keyword>
<protein>
    <submittedName>
        <fullName evidence="2">Uncharacterized protein</fullName>
    </submittedName>
</protein>
<dbReference type="AlphaFoldDB" id="X1VQF0"/>
<feature type="transmembrane region" description="Helical" evidence="1">
    <location>
        <begin position="30"/>
        <end position="55"/>
    </location>
</feature>
<dbReference type="EMBL" id="BARW01035733">
    <property type="protein sequence ID" value="GAJ22482.1"/>
    <property type="molecule type" value="Genomic_DNA"/>
</dbReference>
<evidence type="ECO:0000313" key="2">
    <source>
        <dbReference type="EMBL" id="GAJ22482.1"/>
    </source>
</evidence>
<comment type="caution">
    <text evidence="2">The sequence shown here is derived from an EMBL/GenBank/DDBJ whole genome shotgun (WGS) entry which is preliminary data.</text>
</comment>
<keyword evidence="1" id="KW-0812">Transmembrane</keyword>
<accession>X1VQF0</accession>
<feature type="non-terminal residue" evidence="2">
    <location>
        <position position="1"/>
    </location>
</feature>